<comment type="caution">
    <text evidence="1">The sequence shown here is derived from an EMBL/GenBank/DDBJ whole genome shotgun (WGS) entry which is preliminary data.</text>
</comment>
<dbReference type="Proteomes" id="UP000004431">
    <property type="component" value="Unassembled WGS sequence"/>
</dbReference>
<name>A0ABN0B098_9ACTN</name>
<organism evidence="1 2">
    <name type="scientific">Fannyhessea vaginae PB189-T1-4</name>
    <dbReference type="NCBI Taxonomy" id="866774"/>
    <lineage>
        <taxon>Bacteria</taxon>
        <taxon>Bacillati</taxon>
        <taxon>Actinomycetota</taxon>
        <taxon>Coriobacteriia</taxon>
        <taxon>Coriobacteriales</taxon>
        <taxon>Atopobiaceae</taxon>
        <taxon>Fannyhessea</taxon>
    </lineage>
</organism>
<protein>
    <submittedName>
        <fullName evidence="1">Uncharacterized protein</fullName>
    </submittedName>
</protein>
<gene>
    <name evidence="1" type="ORF">HMPREF9248_0900</name>
</gene>
<sequence length="37" mass="4249">MSLVVYSSRTAFVIRVVHAHAHVHAHIYVRKFKSSIT</sequence>
<evidence type="ECO:0000313" key="1">
    <source>
        <dbReference type="EMBL" id="EFL44239.1"/>
    </source>
</evidence>
<accession>A0ABN0B098</accession>
<proteinExistence type="predicted"/>
<reference evidence="1 2" key="1">
    <citation type="submission" date="2010-08" db="EMBL/GenBank/DDBJ databases">
        <authorList>
            <person name="Durkin A.S."/>
            <person name="Madupu R."/>
            <person name="Torralba M."/>
            <person name="Gillis M."/>
            <person name="Methe B."/>
            <person name="Sutton G."/>
            <person name="Nelson K.E."/>
        </authorList>
    </citation>
    <scope>NUCLEOTIDE SEQUENCE [LARGE SCALE GENOMIC DNA]</scope>
    <source>
        <strain evidence="1 2">PB189-T1-4</strain>
    </source>
</reference>
<evidence type="ECO:0000313" key="2">
    <source>
        <dbReference type="Proteomes" id="UP000004431"/>
    </source>
</evidence>
<dbReference type="EMBL" id="AEDQ01000017">
    <property type="protein sequence ID" value="EFL44239.1"/>
    <property type="molecule type" value="Genomic_DNA"/>
</dbReference>
<keyword evidence="2" id="KW-1185">Reference proteome</keyword>